<dbReference type="AlphaFoldDB" id="A0A2I5HF22"/>
<dbReference type="EMBL" id="CP023345">
    <property type="protein sequence ID" value="ATW54143.1"/>
    <property type="molecule type" value="Genomic_DNA"/>
</dbReference>
<sequence length="37" mass="4191">MVYRYRPELPLMCAVYICARRSMVAQAGQPSGWPVSC</sequence>
<organism evidence="1 3">
    <name type="scientific">Salmonella diarizonae</name>
    <dbReference type="NCBI Taxonomy" id="59204"/>
    <lineage>
        <taxon>Bacteria</taxon>
        <taxon>Pseudomonadati</taxon>
        <taxon>Pseudomonadota</taxon>
        <taxon>Gammaproteobacteria</taxon>
        <taxon>Enterobacterales</taxon>
        <taxon>Enterobacteriaceae</taxon>
        <taxon>Salmonella</taxon>
    </lineage>
</organism>
<dbReference type="EMBL" id="CP023345">
    <property type="protein sequence ID" value="ATW55226.1"/>
    <property type="molecule type" value="Genomic_DNA"/>
</dbReference>
<name>A0A2I5HF22_SALDZ</name>
<evidence type="ECO:0000313" key="1">
    <source>
        <dbReference type="EMBL" id="ATW54143.1"/>
    </source>
</evidence>
<accession>A0A2I5HF22</accession>
<protein>
    <submittedName>
        <fullName evidence="1">Uncharacterized protein</fullName>
    </submittedName>
</protein>
<evidence type="ECO:0000313" key="2">
    <source>
        <dbReference type="EMBL" id="ATW55226.1"/>
    </source>
</evidence>
<reference evidence="1 3" key="1">
    <citation type="submission" date="2017-09" db="EMBL/GenBank/DDBJ databases">
        <title>Complete genome of Salmonella enterica subsp. diarizonae isolated from stool of a patient with bacterial enteropathy.</title>
        <authorList>
            <person name="Zhou J."/>
            <person name="Chen Q."/>
            <person name="Guo L."/>
            <person name="Fan J."/>
        </authorList>
    </citation>
    <scope>NUCLEOTIDE SEQUENCE [LARGE SCALE GENOMIC DNA]</scope>
    <source>
        <strain evidence="1 3">HZS154</strain>
    </source>
</reference>
<dbReference type="Proteomes" id="UP000230639">
    <property type="component" value="Chromosome"/>
</dbReference>
<proteinExistence type="predicted"/>
<gene>
    <name evidence="1" type="ORF">CNQ75_06120</name>
    <name evidence="2" type="ORF">CNQ75_12255</name>
</gene>
<evidence type="ECO:0000313" key="3">
    <source>
        <dbReference type="Proteomes" id="UP000230639"/>
    </source>
</evidence>